<feature type="domain" description="Fibrinogen C-terminal" evidence="4">
    <location>
        <begin position="161"/>
        <end position="377"/>
    </location>
</feature>
<name>A0A6P4YG03_BRABE</name>
<dbReference type="CDD" id="cd00087">
    <property type="entry name" value="FReD"/>
    <property type="match status" value="1"/>
</dbReference>
<keyword evidence="3" id="KW-0732">Signal</keyword>
<dbReference type="InterPro" id="IPR014716">
    <property type="entry name" value="Fibrinogen_a/b/g_C_1"/>
</dbReference>
<feature type="region of interest" description="Disordered" evidence="2">
    <location>
        <begin position="56"/>
        <end position="93"/>
    </location>
</feature>
<dbReference type="InterPro" id="IPR002181">
    <property type="entry name" value="Fibrinogen_a/b/g_C_dom"/>
</dbReference>
<dbReference type="SMART" id="SM00186">
    <property type="entry name" value="FBG"/>
    <property type="match status" value="1"/>
</dbReference>
<dbReference type="FunFam" id="3.90.215.10:FF:000001">
    <property type="entry name" value="Tenascin isoform 1"/>
    <property type="match status" value="1"/>
</dbReference>
<feature type="signal peptide" evidence="3">
    <location>
        <begin position="1"/>
        <end position="21"/>
    </location>
</feature>
<dbReference type="PANTHER" id="PTHR19143">
    <property type="entry name" value="FIBRINOGEN/TENASCIN/ANGIOPOEITIN"/>
    <property type="match status" value="1"/>
</dbReference>
<dbReference type="InterPro" id="IPR036056">
    <property type="entry name" value="Fibrinogen-like_C"/>
</dbReference>
<dbReference type="PANTHER" id="PTHR19143:SF458">
    <property type="entry name" value="FIBRINOGEN C-TERMINAL DOMAIN-CONTAINING PROTEIN-RELATED"/>
    <property type="match status" value="1"/>
</dbReference>
<reference evidence="6" key="1">
    <citation type="submission" date="2025-08" db="UniProtKB">
        <authorList>
            <consortium name="RefSeq"/>
        </authorList>
    </citation>
    <scope>IDENTIFICATION</scope>
    <source>
        <tissue evidence="6">Gonad</tissue>
    </source>
</reference>
<evidence type="ECO:0000256" key="3">
    <source>
        <dbReference type="SAM" id="SignalP"/>
    </source>
</evidence>
<dbReference type="InterPro" id="IPR050373">
    <property type="entry name" value="Fibrinogen_C-term_domain"/>
</dbReference>
<organism evidence="5 6">
    <name type="scientific">Branchiostoma belcheri</name>
    <name type="common">Amphioxus</name>
    <dbReference type="NCBI Taxonomy" id="7741"/>
    <lineage>
        <taxon>Eukaryota</taxon>
        <taxon>Metazoa</taxon>
        <taxon>Chordata</taxon>
        <taxon>Cephalochordata</taxon>
        <taxon>Leptocardii</taxon>
        <taxon>Amphioxiformes</taxon>
        <taxon>Branchiostomatidae</taxon>
        <taxon>Branchiostoma</taxon>
    </lineage>
</organism>
<feature type="region of interest" description="Disordered" evidence="2">
    <location>
        <begin position="149"/>
        <end position="182"/>
    </location>
</feature>
<accession>A0A6P4YG03</accession>
<dbReference type="GeneID" id="109465019"/>
<dbReference type="OrthoDB" id="7972392at2759"/>
<keyword evidence="1" id="KW-1015">Disulfide bond</keyword>
<keyword evidence="5" id="KW-1185">Reference proteome</keyword>
<evidence type="ECO:0000259" key="4">
    <source>
        <dbReference type="PROSITE" id="PS51406"/>
    </source>
</evidence>
<dbReference type="Gene3D" id="3.90.215.10">
    <property type="entry name" value="Gamma Fibrinogen, chain A, domain 1"/>
    <property type="match status" value="1"/>
</dbReference>
<dbReference type="GO" id="GO:0005615">
    <property type="term" value="C:extracellular space"/>
    <property type="evidence" value="ECO:0007669"/>
    <property type="project" value="TreeGrafter"/>
</dbReference>
<feature type="chain" id="PRO_5027700566" evidence="3">
    <location>
        <begin position="22"/>
        <end position="380"/>
    </location>
</feature>
<dbReference type="Pfam" id="PF00147">
    <property type="entry name" value="Fibrinogen_C"/>
    <property type="match status" value="1"/>
</dbReference>
<evidence type="ECO:0000256" key="1">
    <source>
        <dbReference type="ARBA" id="ARBA00023157"/>
    </source>
</evidence>
<sequence>MAAEELKFLLVLVAVVSPCFADCEPSSLQLSAADSPTCTDTAQDLTKLLQKTQEQQQKLQDLKSRSTTDNTMLGKEQGEQTDRGRESGQTVREHDMKVQTILVETGRLKELFSSSEPQYDQLQHHMEEMKKLVLNLETGGVLPLDGTIGRNAGGPEAEATQQHAGKPKDCSDVKRQDQASPDGVYSITVAGEDRRVYCDMTTSGGGWTVIQRRINGGENFFRTWADYRSGFGLPTTEYWLGNDLLHQLTAGQDYSLYVQLEDQAGEKAFAQYDSFKVGSAEEKYRLSVSGYNGTAGDAMDRHDQQYFSTSDMDNDGNAAINCAQGYRGGWWYYRGCVQTNLNGLYQGSGNLGRGVTWLPWRGSLSLRRTEMKIRPKDFVV</sequence>
<dbReference type="PROSITE" id="PS51406">
    <property type="entry name" value="FIBRINOGEN_C_2"/>
    <property type="match status" value="1"/>
</dbReference>
<gene>
    <name evidence="6" type="primary">LOC109465019</name>
</gene>
<evidence type="ECO:0000313" key="5">
    <source>
        <dbReference type="Proteomes" id="UP000515135"/>
    </source>
</evidence>
<dbReference type="NCBIfam" id="NF040941">
    <property type="entry name" value="GGGWT_bact"/>
    <property type="match status" value="1"/>
</dbReference>
<evidence type="ECO:0000256" key="2">
    <source>
        <dbReference type="SAM" id="MobiDB-lite"/>
    </source>
</evidence>
<dbReference type="SUPFAM" id="SSF56496">
    <property type="entry name" value="Fibrinogen C-terminal domain-like"/>
    <property type="match status" value="1"/>
</dbReference>
<dbReference type="AlphaFoldDB" id="A0A6P4YG03"/>
<feature type="compositionally biased region" description="Basic and acidic residues" evidence="2">
    <location>
        <begin position="166"/>
        <end position="177"/>
    </location>
</feature>
<feature type="compositionally biased region" description="Basic and acidic residues" evidence="2">
    <location>
        <begin position="76"/>
        <end position="93"/>
    </location>
</feature>
<dbReference type="RefSeq" id="XP_019617702.1">
    <property type="nucleotide sequence ID" value="XM_019762143.1"/>
</dbReference>
<dbReference type="KEGG" id="bbel:109465019"/>
<dbReference type="Proteomes" id="UP000515135">
    <property type="component" value="Unplaced"/>
</dbReference>
<evidence type="ECO:0000313" key="6">
    <source>
        <dbReference type="RefSeq" id="XP_019617702.1"/>
    </source>
</evidence>
<proteinExistence type="predicted"/>
<protein>
    <submittedName>
        <fullName evidence="6">Angiopoietin-4-like</fullName>
    </submittedName>
</protein>